<accession>A0ABN9X0P9</accession>
<dbReference type="InterPro" id="IPR008775">
    <property type="entry name" value="Phytyl_CoA_dOase-like"/>
</dbReference>
<feature type="region of interest" description="Disordered" evidence="2">
    <location>
        <begin position="66"/>
        <end position="92"/>
    </location>
</feature>
<dbReference type="EMBL" id="CAUYUJ010019430">
    <property type="protein sequence ID" value="CAK0891115.1"/>
    <property type="molecule type" value="Genomic_DNA"/>
</dbReference>
<evidence type="ECO:0000256" key="2">
    <source>
        <dbReference type="SAM" id="MobiDB-lite"/>
    </source>
</evidence>
<dbReference type="SUPFAM" id="SSF51197">
    <property type="entry name" value="Clavaminate synthase-like"/>
    <property type="match status" value="1"/>
</dbReference>
<dbReference type="PANTHER" id="PTHR20883:SF49">
    <property type="entry name" value="PHYTANOYL-COA DIOXYGENASE"/>
    <property type="match status" value="1"/>
</dbReference>
<evidence type="ECO:0000256" key="1">
    <source>
        <dbReference type="ARBA" id="ARBA00001962"/>
    </source>
</evidence>
<organism evidence="3 4">
    <name type="scientific">Prorocentrum cordatum</name>
    <dbReference type="NCBI Taxonomy" id="2364126"/>
    <lineage>
        <taxon>Eukaryota</taxon>
        <taxon>Sar</taxon>
        <taxon>Alveolata</taxon>
        <taxon>Dinophyceae</taxon>
        <taxon>Prorocentrales</taxon>
        <taxon>Prorocentraceae</taxon>
        <taxon>Prorocentrum</taxon>
    </lineage>
</organism>
<protein>
    <recommendedName>
        <fullName evidence="5">Phytanoyl-CoA dioxygenase family protein</fullName>
    </recommendedName>
</protein>
<evidence type="ECO:0000313" key="3">
    <source>
        <dbReference type="EMBL" id="CAK0891115.1"/>
    </source>
</evidence>
<comment type="cofactor">
    <cofactor evidence="1">
        <name>Fe cation</name>
        <dbReference type="ChEBI" id="CHEBI:24875"/>
    </cofactor>
</comment>
<reference evidence="3" key="1">
    <citation type="submission" date="2023-10" db="EMBL/GenBank/DDBJ databases">
        <authorList>
            <person name="Chen Y."/>
            <person name="Shah S."/>
            <person name="Dougan E. K."/>
            <person name="Thang M."/>
            <person name="Chan C."/>
        </authorList>
    </citation>
    <scope>NUCLEOTIDE SEQUENCE [LARGE SCALE GENOMIC DNA]</scope>
</reference>
<dbReference type="PANTHER" id="PTHR20883">
    <property type="entry name" value="PHYTANOYL-COA DIOXYGENASE DOMAIN CONTAINING 1"/>
    <property type="match status" value="1"/>
</dbReference>
<sequence length="265" mass="28479">MRRHCRAGVAAALTGCAFRRGASFAAGSPPRCVVDYFRQHGHVVTRGLLPEEEFGTAAREMWQLVPGGDGDGPLRPPQRRGQPVGGASRPFTKIANPHSRIRAALRLAFSPAMLGTAAALLGAASVRLHQDSLFLKRRGEPATAWHADLWTAPLATGRFVTAWLPLHRVEIDGAPLFFKAGSHLKPQVTIQCTPGPEADALLEPGAVGAHHAPLREGDVTWHHGWTIHGSPPLSGGARSRLAYTAAYYAEEAGFEAWLGKSHRLL</sequence>
<dbReference type="Proteomes" id="UP001189429">
    <property type="component" value="Unassembled WGS sequence"/>
</dbReference>
<evidence type="ECO:0008006" key="5">
    <source>
        <dbReference type="Google" id="ProtNLM"/>
    </source>
</evidence>
<comment type="caution">
    <text evidence="3">The sequence shown here is derived from an EMBL/GenBank/DDBJ whole genome shotgun (WGS) entry which is preliminary data.</text>
</comment>
<gene>
    <name evidence="3" type="ORF">PCOR1329_LOCUS71151</name>
</gene>
<evidence type="ECO:0000313" key="4">
    <source>
        <dbReference type="Proteomes" id="UP001189429"/>
    </source>
</evidence>
<dbReference type="Pfam" id="PF05721">
    <property type="entry name" value="PhyH"/>
    <property type="match status" value="1"/>
</dbReference>
<proteinExistence type="predicted"/>
<keyword evidence="4" id="KW-1185">Reference proteome</keyword>
<name>A0ABN9X0P9_9DINO</name>
<dbReference type="Gene3D" id="2.60.120.620">
    <property type="entry name" value="q2cbj1_9rhob like domain"/>
    <property type="match status" value="1"/>
</dbReference>